<evidence type="ECO:0000256" key="1">
    <source>
        <dbReference type="SAM" id="MobiDB-lite"/>
    </source>
</evidence>
<protein>
    <submittedName>
        <fullName evidence="2">Uncharacterized protein</fullName>
    </submittedName>
</protein>
<keyword evidence="3" id="KW-1185">Reference proteome</keyword>
<feature type="region of interest" description="Disordered" evidence="1">
    <location>
        <begin position="67"/>
        <end position="89"/>
    </location>
</feature>
<dbReference type="EMBL" id="SDAM02000043">
    <property type="protein sequence ID" value="KAH6834789.1"/>
    <property type="molecule type" value="Genomic_DNA"/>
</dbReference>
<proteinExistence type="predicted"/>
<evidence type="ECO:0000313" key="2">
    <source>
        <dbReference type="EMBL" id="KAH6834789.1"/>
    </source>
</evidence>
<sequence>MADSPEESSWTFYIQGFICDDDNDNNDNDDDENSCAFESPSLVSDADSSAVVAKRFPNHFNWTQEPLGFSSAANDGNNNNSRTILSKQNSFKKQKTKLISAMDHDLEDTASSPVNSPKVSYMNHFMNHEKKEKAKMDVSEVKSSFGKVFAVERDSNYVDLKKRSTCG</sequence>
<accession>A0AAD4PC11</accession>
<reference evidence="2 3" key="1">
    <citation type="journal article" date="2021" name="Nat. Commun.">
        <title>Incipient diploidization of the medicinal plant Perilla within 10,000 years.</title>
        <authorList>
            <person name="Zhang Y."/>
            <person name="Shen Q."/>
            <person name="Leng L."/>
            <person name="Zhang D."/>
            <person name="Chen S."/>
            <person name="Shi Y."/>
            <person name="Ning Z."/>
            <person name="Chen S."/>
        </authorList>
    </citation>
    <scope>NUCLEOTIDE SEQUENCE [LARGE SCALE GENOMIC DNA]</scope>
    <source>
        <strain evidence="3">cv. PC099</strain>
    </source>
</reference>
<dbReference type="GO" id="GO:0010089">
    <property type="term" value="P:xylem development"/>
    <property type="evidence" value="ECO:0007669"/>
    <property type="project" value="InterPro"/>
</dbReference>
<dbReference type="InterPro" id="IPR039280">
    <property type="entry name" value="VUP"/>
</dbReference>
<dbReference type="Proteomes" id="UP001190926">
    <property type="component" value="Unassembled WGS sequence"/>
</dbReference>
<dbReference type="PANTHER" id="PTHR33974:SF18">
    <property type="match status" value="1"/>
</dbReference>
<feature type="compositionally biased region" description="Acidic residues" evidence="1">
    <location>
        <begin position="21"/>
        <end position="33"/>
    </location>
</feature>
<comment type="caution">
    <text evidence="2">The sequence shown here is derived from an EMBL/GenBank/DDBJ whole genome shotgun (WGS) entry which is preliminary data.</text>
</comment>
<dbReference type="AlphaFoldDB" id="A0AAD4PC11"/>
<name>A0AAD4PC11_PERFH</name>
<gene>
    <name evidence="2" type="ORF">C2S53_000874</name>
</gene>
<feature type="region of interest" description="Disordered" evidence="1">
    <location>
        <begin position="21"/>
        <end position="40"/>
    </location>
</feature>
<evidence type="ECO:0000313" key="3">
    <source>
        <dbReference type="Proteomes" id="UP001190926"/>
    </source>
</evidence>
<feature type="compositionally biased region" description="Low complexity" evidence="1">
    <location>
        <begin position="70"/>
        <end position="81"/>
    </location>
</feature>
<dbReference type="PANTHER" id="PTHR33974">
    <property type="entry name" value="VASCULAR-RELATED UNKNOWN PROTEIN 1-RELATED"/>
    <property type="match status" value="1"/>
</dbReference>
<organism evidence="2 3">
    <name type="scientific">Perilla frutescens var. hirtella</name>
    <name type="common">Perilla citriodora</name>
    <name type="synonym">Perilla setoyensis</name>
    <dbReference type="NCBI Taxonomy" id="608512"/>
    <lineage>
        <taxon>Eukaryota</taxon>
        <taxon>Viridiplantae</taxon>
        <taxon>Streptophyta</taxon>
        <taxon>Embryophyta</taxon>
        <taxon>Tracheophyta</taxon>
        <taxon>Spermatophyta</taxon>
        <taxon>Magnoliopsida</taxon>
        <taxon>eudicotyledons</taxon>
        <taxon>Gunneridae</taxon>
        <taxon>Pentapetalae</taxon>
        <taxon>asterids</taxon>
        <taxon>lamiids</taxon>
        <taxon>Lamiales</taxon>
        <taxon>Lamiaceae</taxon>
        <taxon>Nepetoideae</taxon>
        <taxon>Elsholtzieae</taxon>
        <taxon>Perilla</taxon>
    </lineage>
</organism>